<sequence>MAETITVLSEPLYAALPNEQFVLLSTIDYESGSPSHAIYGRALLAAEASEGAPLKLSCMDIEISMVRDAMFYGSRISVAPEYEYDKRAAEKLDAQVLLL</sequence>
<dbReference type="AlphaFoldDB" id="A0A229URP6"/>
<comment type="caution">
    <text evidence="1">The sequence shown here is derived from an EMBL/GenBank/DDBJ whole genome shotgun (WGS) entry which is preliminary data.</text>
</comment>
<evidence type="ECO:0000313" key="2">
    <source>
        <dbReference type="Proteomes" id="UP000215509"/>
    </source>
</evidence>
<dbReference type="InterPro" id="IPR012349">
    <property type="entry name" value="Split_barrel_FMN-bd"/>
</dbReference>
<protein>
    <submittedName>
        <fullName evidence="1">Uncharacterized protein</fullName>
    </submittedName>
</protein>
<organism evidence="1 2">
    <name type="scientific">Paenibacillus rigui</name>
    <dbReference type="NCBI Taxonomy" id="554312"/>
    <lineage>
        <taxon>Bacteria</taxon>
        <taxon>Bacillati</taxon>
        <taxon>Bacillota</taxon>
        <taxon>Bacilli</taxon>
        <taxon>Bacillales</taxon>
        <taxon>Paenibacillaceae</taxon>
        <taxon>Paenibacillus</taxon>
    </lineage>
</organism>
<keyword evidence="2" id="KW-1185">Reference proteome</keyword>
<gene>
    <name evidence="1" type="ORF">CF651_12735</name>
</gene>
<dbReference type="RefSeq" id="WP_094015228.1">
    <property type="nucleotide sequence ID" value="NZ_NMQW01000017.1"/>
</dbReference>
<evidence type="ECO:0000313" key="1">
    <source>
        <dbReference type="EMBL" id="OXM86078.1"/>
    </source>
</evidence>
<accession>A0A229URP6</accession>
<dbReference type="EMBL" id="NMQW01000017">
    <property type="protein sequence ID" value="OXM86078.1"/>
    <property type="molecule type" value="Genomic_DNA"/>
</dbReference>
<dbReference type="OrthoDB" id="2381603at2"/>
<reference evidence="1 2" key="1">
    <citation type="submission" date="2017-07" db="EMBL/GenBank/DDBJ databases">
        <title>Genome sequencing and assembly of Paenibacillus rigui.</title>
        <authorList>
            <person name="Mayilraj S."/>
        </authorList>
    </citation>
    <scope>NUCLEOTIDE SEQUENCE [LARGE SCALE GENOMIC DNA]</scope>
    <source>
        <strain evidence="1 2">JCM 16352</strain>
    </source>
</reference>
<dbReference type="Proteomes" id="UP000215509">
    <property type="component" value="Unassembled WGS sequence"/>
</dbReference>
<proteinExistence type="predicted"/>
<name>A0A229URP6_9BACL</name>
<dbReference type="Gene3D" id="2.30.110.10">
    <property type="entry name" value="Electron Transport, Fmn-binding Protein, Chain A"/>
    <property type="match status" value="1"/>
</dbReference>